<feature type="region of interest" description="Disordered" evidence="1">
    <location>
        <begin position="104"/>
        <end position="131"/>
    </location>
</feature>
<protein>
    <submittedName>
        <fullName evidence="2">Uncharacterized protein</fullName>
    </submittedName>
</protein>
<sequence>MLVHLAERREYRDHQAPGRLNPWLFYAVRSPSVAGTRLLHLSFTAQYPVHAHITNANTKVLFSVPYVRMRTTPPSEHTTNWDDLPKQRRGLDLLELHAEDNHYSSNNTRIVDRRKSGGGRSSSQQQQNTLGCMAAATQQQIILQYLSYKAEDAKTKTP</sequence>
<evidence type="ECO:0000313" key="2">
    <source>
        <dbReference type="EMBL" id="KAK2735538.1"/>
    </source>
</evidence>
<gene>
    <name evidence="2" type="ORF">CKAH01_01919</name>
</gene>
<evidence type="ECO:0000313" key="3">
    <source>
        <dbReference type="Proteomes" id="UP001281614"/>
    </source>
</evidence>
<name>A0AAE0D136_COLKA</name>
<dbReference type="AlphaFoldDB" id="A0AAE0D136"/>
<dbReference type="Proteomes" id="UP001281614">
    <property type="component" value="Unassembled WGS sequence"/>
</dbReference>
<accession>A0AAE0D136</accession>
<comment type="caution">
    <text evidence="2">The sequence shown here is derived from an EMBL/GenBank/DDBJ whole genome shotgun (WGS) entry which is preliminary data.</text>
</comment>
<reference evidence="2" key="1">
    <citation type="submission" date="2023-02" db="EMBL/GenBank/DDBJ databases">
        <title>Colletotrichum kahawae CIFC_Que2 genome sequencing and assembly.</title>
        <authorList>
            <person name="Baroncelli R."/>
        </authorList>
    </citation>
    <scope>NUCLEOTIDE SEQUENCE</scope>
    <source>
        <strain evidence="2">CIFC_Que2</strain>
    </source>
</reference>
<proteinExistence type="predicted"/>
<evidence type="ECO:0000256" key="1">
    <source>
        <dbReference type="SAM" id="MobiDB-lite"/>
    </source>
</evidence>
<keyword evidence="3" id="KW-1185">Reference proteome</keyword>
<dbReference type="EMBL" id="VYYT01000444">
    <property type="protein sequence ID" value="KAK2735538.1"/>
    <property type="molecule type" value="Genomic_DNA"/>
</dbReference>
<organism evidence="2 3">
    <name type="scientific">Colletotrichum kahawae</name>
    <name type="common">Coffee berry disease fungus</name>
    <dbReference type="NCBI Taxonomy" id="34407"/>
    <lineage>
        <taxon>Eukaryota</taxon>
        <taxon>Fungi</taxon>
        <taxon>Dikarya</taxon>
        <taxon>Ascomycota</taxon>
        <taxon>Pezizomycotina</taxon>
        <taxon>Sordariomycetes</taxon>
        <taxon>Hypocreomycetidae</taxon>
        <taxon>Glomerellales</taxon>
        <taxon>Glomerellaceae</taxon>
        <taxon>Colletotrichum</taxon>
        <taxon>Colletotrichum gloeosporioides species complex</taxon>
    </lineage>
</organism>